<dbReference type="GO" id="GO:0003723">
    <property type="term" value="F:RNA binding"/>
    <property type="evidence" value="ECO:0007669"/>
    <property type="project" value="TreeGrafter"/>
</dbReference>
<comment type="similarity">
    <text evidence="2">Belongs to the eukaryotic/archaeal RNase P protein component 3 family.</text>
</comment>
<feature type="compositionally biased region" description="Basic and acidic residues" evidence="4">
    <location>
        <begin position="279"/>
        <end position="299"/>
    </location>
</feature>
<evidence type="ECO:0000256" key="4">
    <source>
        <dbReference type="SAM" id="MobiDB-lite"/>
    </source>
</evidence>
<comment type="caution">
    <text evidence="5">The sequence shown here is derived from an EMBL/GenBank/DDBJ whole genome shotgun (WGS) entry which is preliminary data.</text>
</comment>
<sequence>MFYDLNVPWAAKDVELQRTIAFLDELGYNVIALNHTLSGKLPTDLACPIPDPLPFPTPKSLRILRRCTLVLSDTSQNHRVTQLNAAYDILAVRPTDEKTLQQACHSLDCDIISIDMTQRLGFFFKFKMLSEAIERGIKFEICYAPGVLARDSSARRNLITNATQLIRASRGRGLIISSEAKAAVGCRGPFDVVNLAAVWGLGQERGNEAVSKEARSAVVGAQMKRTSFRGVIDVVYGGEKPEKKDEPKKGEAKKGKQESQKRKAEGTDEQGASQSKTPSKRELKRQAKKARTEPQKPVEPEAMDVS</sequence>
<dbReference type="InterPro" id="IPR002738">
    <property type="entry name" value="RNase_P_p30"/>
</dbReference>
<dbReference type="EMBL" id="ML978717">
    <property type="protein sequence ID" value="KAF2088334.1"/>
    <property type="molecule type" value="Genomic_DNA"/>
</dbReference>
<dbReference type="PANTHER" id="PTHR13031">
    <property type="entry name" value="RIBONUCLEASE P SUBUNIT P30"/>
    <property type="match status" value="1"/>
</dbReference>
<dbReference type="GO" id="GO:0005655">
    <property type="term" value="C:nucleolar ribonuclease P complex"/>
    <property type="evidence" value="ECO:0007669"/>
    <property type="project" value="TreeGrafter"/>
</dbReference>
<dbReference type="OrthoDB" id="17948at2759"/>
<dbReference type="InterPro" id="IPR016195">
    <property type="entry name" value="Pol/histidinol_Pase-like"/>
</dbReference>
<keyword evidence="6" id="KW-1185">Reference proteome</keyword>
<evidence type="ECO:0000256" key="3">
    <source>
        <dbReference type="ARBA" id="ARBA00022694"/>
    </source>
</evidence>
<protein>
    <submittedName>
        <fullName evidence="5">PHP domain-like protein</fullName>
    </submittedName>
</protein>
<dbReference type="AlphaFoldDB" id="A0A9P4LY22"/>
<comment type="subcellular location">
    <subcellularLocation>
        <location evidence="1">Nucleus</location>
    </subcellularLocation>
</comment>
<evidence type="ECO:0000256" key="2">
    <source>
        <dbReference type="ARBA" id="ARBA00007331"/>
    </source>
</evidence>
<dbReference type="Gene3D" id="3.20.20.140">
    <property type="entry name" value="Metal-dependent hydrolases"/>
    <property type="match status" value="1"/>
</dbReference>
<dbReference type="FunFam" id="3.20.20.140:FF:000053">
    <property type="entry name" value="Ribonuclease P complex subunit Pop2"/>
    <property type="match status" value="1"/>
</dbReference>
<feature type="region of interest" description="Disordered" evidence="4">
    <location>
        <begin position="239"/>
        <end position="306"/>
    </location>
</feature>
<keyword evidence="3" id="KW-0819">tRNA processing</keyword>
<dbReference type="PANTHER" id="PTHR13031:SF0">
    <property type="entry name" value="RIBONUCLEASE P PROTEIN SUBUNIT P30"/>
    <property type="match status" value="1"/>
</dbReference>
<organism evidence="5 6">
    <name type="scientific">Saccharata proteae CBS 121410</name>
    <dbReference type="NCBI Taxonomy" id="1314787"/>
    <lineage>
        <taxon>Eukaryota</taxon>
        <taxon>Fungi</taxon>
        <taxon>Dikarya</taxon>
        <taxon>Ascomycota</taxon>
        <taxon>Pezizomycotina</taxon>
        <taxon>Dothideomycetes</taxon>
        <taxon>Dothideomycetes incertae sedis</taxon>
        <taxon>Botryosphaeriales</taxon>
        <taxon>Saccharataceae</taxon>
        <taxon>Saccharata</taxon>
    </lineage>
</organism>
<name>A0A9P4LY22_9PEZI</name>
<gene>
    <name evidence="5" type="ORF">K490DRAFT_65011</name>
</gene>
<dbReference type="Proteomes" id="UP000799776">
    <property type="component" value="Unassembled WGS sequence"/>
</dbReference>
<feature type="compositionally biased region" description="Basic and acidic residues" evidence="4">
    <location>
        <begin position="239"/>
        <end position="266"/>
    </location>
</feature>
<evidence type="ECO:0000313" key="5">
    <source>
        <dbReference type="EMBL" id="KAF2088334.1"/>
    </source>
</evidence>
<accession>A0A9P4LY22</accession>
<reference evidence="5" key="1">
    <citation type="journal article" date="2020" name="Stud. Mycol.">
        <title>101 Dothideomycetes genomes: a test case for predicting lifestyles and emergence of pathogens.</title>
        <authorList>
            <person name="Haridas S."/>
            <person name="Albert R."/>
            <person name="Binder M."/>
            <person name="Bloem J."/>
            <person name="Labutti K."/>
            <person name="Salamov A."/>
            <person name="Andreopoulos B."/>
            <person name="Baker S."/>
            <person name="Barry K."/>
            <person name="Bills G."/>
            <person name="Bluhm B."/>
            <person name="Cannon C."/>
            <person name="Castanera R."/>
            <person name="Culley D."/>
            <person name="Daum C."/>
            <person name="Ezra D."/>
            <person name="Gonzalez J."/>
            <person name="Henrissat B."/>
            <person name="Kuo A."/>
            <person name="Liang C."/>
            <person name="Lipzen A."/>
            <person name="Lutzoni F."/>
            <person name="Magnuson J."/>
            <person name="Mondo S."/>
            <person name="Nolan M."/>
            <person name="Ohm R."/>
            <person name="Pangilinan J."/>
            <person name="Park H.-J."/>
            <person name="Ramirez L."/>
            <person name="Alfaro M."/>
            <person name="Sun H."/>
            <person name="Tritt A."/>
            <person name="Yoshinaga Y."/>
            <person name="Zwiers L.-H."/>
            <person name="Turgeon B."/>
            <person name="Goodwin S."/>
            <person name="Spatafora J."/>
            <person name="Crous P."/>
            <person name="Grigoriev I."/>
        </authorList>
    </citation>
    <scope>NUCLEOTIDE SEQUENCE</scope>
    <source>
        <strain evidence="5">CBS 121410</strain>
    </source>
</reference>
<dbReference type="GO" id="GO:0008033">
    <property type="term" value="P:tRNA processing"/>
    <property type="evidence" value="ECO:0007669"/>
    <property type="project" value="UniProtKB-KW"/>
</dbReference>
<proteinExistence type="inferred from homology"/>
<dbReference type="Pfam" id="PF01876">
    <property type="entry name" value="RNase_P_p30"/>
    <property type="match status" value="1"/>
</dbReference>
<dbReference type="SUPFAM" id="SSF89550">
    <property type="entry name" value="PHP domain-like"/>
    <property type="match status" value="1"/>
</dbReference>
<evidence type="ECO:0000256" key="1">
    <source>
        <dbReference type="ARBA" id="ARBA00004123"/>
    </source>
</evidence>
<evidence type="ECO:0000313" key="6">
    <source>
        <dbReference type="Proteomes" id="UP000799776"/>
    </source>
</evidence>